<protein>
    <recommendedName>
        <fullName evidence="1">Peptidase MA-like domain-containing protein</fullName>
    </recommendedName>
</protein>
<dbReference type="RefSeq" id="WP_120766905.1">
    <property type="nucleotide sequence ID" value="NZ_CP033169.1"/>
</dbReference>
<dbReference type="KEGG" id="bacg:D2962_16945"/>
<gene>
    <name evidence="2" type="ORF">D2962_16945</name>
</gene>
<evidence type="ECO:0000259" key="1">
    <source>
        <dbReference type="Pfam" id="PF13485"/>
    </source>
</evidence>
<sequence length="273" mass="31112">MRRKTILLATVALLLLLSVTGVYFYKEINIYGFKLKGFDSLVTPHFNILFLSQDRDEVEVVAKAAEKTYAKVGKDFNFFPEDRIPIVIYPDSESLQQAFNWPADESTQGVYYRGFIYIQAPGAWIDDTRKLEDIFFKKGPMVHEYTHLVVDRLTGGNYTRWFTEGVAQYEEERLTGYTLAQDFDIDKSELYSINDIIHKFDELPDVPRAYIEALDMTKIMAGKGGIGEIRNILSLLKDGASADEIFLQRAGKTPLEGKTHLVTNIINGGDHFE</sequence>
<evidence type="ECO:0000313" key="3">
    <source>
        <dbReference type="Proteomes" id="UP000280960"/>
    </source>
</evidence>
<evidence type="ECO:0000313" key="2">
    <source>
        <dbReference type="EMBL" id="AYO32063.1"/>
    </source>
</evidence>
<reference evidence="2 3" key="1">
    <citation type="submission" date="2018-10" db="EMBL/GenBank/DDBJ databases">
        <authorList>
            <person name="Zhang X."/>
        </authorList>
    </citation>
    <scope>NUCLEOTIDE SEQUENCE [LARGE SCALE GENOMIC DNA]</scope>
    <source>
        <strain evidence="2 3">SK-G1</strain>
    </source>
</reference>
<accession>A0A3G2R9H1</accession>
<feature type="domain" description="Peptidase MA-like" evidence="1">
    <location>
        <begin position="65"/>
        <end position="248"/>
    </location>
</feature>
<keyword evidence="3" id="KW-1185">Reference proteome</keyword>
<organism evidence="2 3">
    <name type="scientific">Biomaibacter acetigenes</name>
    <dbReference type="NCBI Taxonomy" id="2316383"/>
    <lineage>
        <taxon>Bacteria</taxon>
        <taxon>Bacillati</taxon>
        <taxon>Bacillota</taxon>
        <taxon>Clostridia</taxon>
        <taxon>Thermosediminibacterales</taxon>
        <taxon>Tepidanaerobacteraceae</taxon>
        <taxon>Biomaibacter</taxon>
    </lineage>
</organism>
<name>A0A3G2R9H1_9FIRM</name>
<dbReference type="AlphaFoldDB" id="A0A3G2R9H1"/>
<dbReference type="Pfam" id="PF13485">
    <property type="entry name" value="Peptidase_MA_2"/>
    <property type="match status" value="1"/>
</dbReference>
<dbReference type="InterPro" id="IPR039568">
    <property type="entry name" value="Peptidase_MA-like_dom"/>
</dbReference>
<proteinExistence type="predicted"/>
<dbReference type="EMBL" id="CP033169">
    <property type="protein sequence ID" value="AYO32063.1"/>
    <property type="molecule type" value="Genomic_DNA"/>
</dbReference>
<dbReference type="Proteomes" id="UP000280960">
    <property type="component" value="Chromosome"/>
</dbReference>